<sequence>MENYVSKLFRIMEEKGITAYQISKGTGIGQTTLSSWKTGTKPAMDKFVLVLQYIGISSDELFGLREPEYTPKEKEIISKYRKYDVHQKELLEAYMDLLGGEKHHDTEDARLYG</sequence>
<gene>
    <name evidence="2" type="ORF">G5B36_26125</name>
</gene>
<protein>
    <submittedName>
        <fullName evidence="2">Helix-turn-helix transcriptional regulator</fullName>
    </submittedName>
</protein>
<proteinExistence type="predicted"/>
<comment type="caution">
    <text evidence="2">The sequence shown here is derived from an EMBL/GenBank/DDBJ whole genome shotgun (WGS) entry which is preliminary data.</text>
</comment>
<feature type="domain" description="HTH cro/C1-type" evidence="1">
    <location>
        <begin position="10"/>
        <end position="61"/>
    </location>
</feature>
<dbReference type="Pfam" id="PF01381">
    <property type="entry name" value="HTH_3"/>
    <property type="match status" value="1"/>
</dbReference>
<dbReference type="InterPro" id="IPR010982">
    <property type="entry name" value="Lambda_DNA-bd_dom_sf"/>
</dbReference>
<keyword evidence="3" id="KW-1185">Reference proteome</keyword>
<evidence type="ECO:0000313" key="2">
    <source>
        <dbReference type="EMBL" id="NSJ52136.1"/>
    </source>
</evidence>
<dbReference type="Proteomes" id="UP000669239">
    <property type="component" value="Unassembled WGS sequence"/>
</dbReference>
<dbReference type="EMBL" id="JAAITT010000058">
    <property type="protein sequence ID" value="NSJ52136.1"/>
    <property type="molecule type" value="Genomic_DNA"/>
</dbReference>
<evidence type="ECO:0000259" key="1">
    <source>
        <dbReference type="PROSITE" id="PS50943"/>
    </source>
</evidence>
<dbReference type="SUPFAM" id="SSF47413">
    <property type="entry name" value="lambda repressor-like DNA-binding domains"/>
    <property type="match status" value="1"/>
</dbReference>
<dbReference type="RefSeq" id="WP_117559803.1">
    <property type="nucleotide sequence ID" value="NZ_JAAITT010000058.1"/>
</dbReference>
<evidence type="ECO:0000313" key="3">
    <source>
        <dbReference type="Proteomes" id="UP000669239"/>
    </source>
</evidence>
<reference evidence="2 3" key="1">
    <citation type="journal article" date="2020" name="Cell Host Microbe">
        <title>Functional and Genomic Variation between Human-Derived Isolates of Lachnospiraceae Reveals Inter- and Intra-Species Diversity.</title>
        <authorList>
            <person name="Sorbara M.T."/>
            <person name="Littmann E.R."/>
            <person name="Fontana E."/>
            <person name="Moody T.U."/>
            <person name="Kohout C.E."/>
            <person name="Gjonbalaj M."/>
            <person name="Eaton V."/>
            <person name="Seok R."/>
            <person name="Leiner I.M."/>
            <person name="Pamer E.G."/>
        </authorList>
    </citation>
    <scope>NUCLEOTIDE SEQUENCE [LARGE SCALE GENOMIC DNA]</scope>
    <source>
        <strain evidence="2 3">MSK.1.17</strain>
    </source>
</reference>
<dbReference type="SMART" id="SM00530">
    <property type="entry name" value="HTH_XRE"/>
    <property type="match status" value="1"/>
</dbReference>
<accession>A0ABX2HUL6</accession>
<organism evidence="2 3">
    <name type="scientific">Enterocloster aldenensis</name>
    <dbReference type="NCBI Taxonomy" id="358742"/>
    <lineage>
        <taxon>Bacteria</taxon>
        <taxon>Bacillati</taxon>
        <taxon>Bacillota</taxon>
        <taxon>Clostridia</taxon>
        <taxon>Lachnospirales</taxon>
        <taxon>Lachnospiraceae</taxon>
        <taxon>Enterocloster</taxon>
    </lineage>
</organism>
<name>A0ABX2HUL6_9FIRM</name>
<dbReference type="Gene3D" id="1.10.260.40">
    <property type="entry name" value="lambda repressor-like DNA-binding domains"/>
    <property type="match status" value="1"/>
</dbReference>
<dbReference type="InterPro" id="IPR001387">
    <property type="entry name" value="Cro/C1-type_HTH"/>
</dbReference>
<dbReference type="PROSITE" id="PS50943">
    <property type="entry name" value="HTH_CROC1"/>
    <property type="match status" value="1"/>
</dbReference>
<dbReference type="CDD" id="cd00093">
    <property type="entry name" value="HTH_XRE"/>
    <property type="match status" value="1"/>
</dbReference>